<accession>A0ABV0TWG9</accession>
<proteinExistence type="predicted"/>
<feature type="region of interest" description="Disordered" evidence="1">
    <location>
        <begin position="68"/>
        <end position="95"/>
    </location>
</feature>
<evidence type="ECO:0000256" key="1">
    <source>
        <dbReference type="SAM" id="MobiDB-lite"/>
    </source>
</evidence>
<dbReference type="Proteomes" id="UP001482620">
    <property type="component" value="Unassembled WGS sequence"/>
</dbReference>
<dbReference type="EMBL" id="JAHRIQ010047708">
    <property type="protein sequence ID" value="MEQ2236712.1"/>
    <property type="molecule type" value="Genomic_DNA"/>
</dbReference>
<name>A0ABV0TWG9_9TELE</name>
<protein>
    <submittedName>
        <fullName evidence="2">Uncharacterized protein</fullName>
    </submittedName>
</protein>
<gene>
    <name evidence="2" type="ORF">ILYODFUR_015538</name>
</gene>
<evidence type="ECO:0000313" key="2">
    <source>
        <dbReference type="EMBL" id="MEQ2236712.1"/>
    </source>
</evidence>
<comment type="caution">
    <text evidence="2">The sequence shown here is derived from an EMBL/GenBank/DDBJ whole genome shotgun (WGS) entry which is preliminary data.</text>
</comment>
<organism evidence="2 3">
    <name type="scientific">Ilyodon furcidens</name>
    <name type="common">goldbreast splitfin</name>
    <dbReference type="NCBI Taxonomy" id="33524"/>
    <lineage>
        <taxon>Eukaryota</taxon>
        <taxon>Metazoa</taxon>
        <taxon>Chordata</taxon>
        <taxon>Craniata</taxon>
        <taxon>Vertebrata</taxon>
        <taxon>Euteleostomi</taxon>
        <taxon>Actinopterygii</taxon>
        <taxon>Neopterygii</taxon>
        <taxon>Teleostei</taxon>
        <taxon>Neoteleostei</taxon>
        <taxon>Acanthomorphata</taxon>
        <taxon>Ovalentaria</taxon>
        <taxon>Atherinomorphae</taxon>
        <taxon>Cyprinodontiformes</taxon>
        <taxon>Goodeidae</taxon>
        <taxon>Ilyodon</taxon>
    </lineage>
</organism>
<sequence>MLPASLHSGVLCCTYLDRMLPPNMDLADSRQESTRDCWVQQQMKETMKHLPADLEVLPSPLLLEQMEREAVQRPSPSSLVARPDPAAKPSSFSRSRKCRRGAFPCLSAGEEESPMATAVMTGAVVSLPTDVKAAASNPASSSATALSAKLAAPLPKPSSHISSPRFCGDARRDGGAVKVLCSPDKELQKDLSTVFLSRA</sequence>
<reference evidence="2 3" key="1">
    <citation type="submission" date="2021-06" db="EMBL/GenBank/DDBJ databases">
        <authorList>
            <person name="Palmer J.M."/>
        </authorList>
    </citation>
    <scope>NUCLEOTIDE SEQUENCE [LARGE SCALE GENOMIC DNA]</scope>
    <source>
        <strain evidence="3">if_2019</strain>
        <tissue evidence="2">Muscle</tissue>
    </source>
</reference>
<keyword evidence="3" id="KW-1185">Reference proteome</keyword>
<evidence type="ECO:0000313" key="3">
    <source>
        <dbReference type="Proteomes" id="UP001482620"/>
    </source>
</evidence>